<dbReference type="PROSITE" id="PS50089">
    <property type="entry name" value="ZF_RING_2"/>
    <property type="match status" value="1"/>
</dbReference>
<dbReference type="GO" id="GO:0061630">
    <property type="term" value="F:ubiquitin protein ligase activity"/>
    <property type="evidence" value="ECO:0007669"/>
    <property type="project" value="UniProtKB-EC"/>
</dbReference>
<comment type="catalytic activity">
    <reaction evidence="1">
        <text>[E2 ubiquitin-conjugating enzyme]-S-ubiquitinyl-L-cysteine + [acceptor protein]-L-lysine = [E2 ubiquitin-conjugating enzyme]-L-cysteine + [acceptor protein]-N(6)-ubiquitinyl-L-lysine.</text>
        <dbReference type="EC" id="2.3.2.31"/>
    </reaction>
</comment>
<dbReference type="SMART" id="SM00647">
    <property type="entry name" value="IBR"/>
    <property type="match status" value="1"/>
</dbReference>
<gene>
    <name evidence="17" type="primary">LOC111020341</name>
</gene>
<dbReference type="SUPFAM" id="SSF57850">
    <property type="entry name" value="RING/U-box"/>
    <property type="match status" value="3"/>
</dbReference>
<keyword evidence="12" id="KW-0862">Zinc</keyword>
<keyword evidence="10 13" id="KW-0863">Zinc-finger</keyword>
<evidence type="ECO:0000256" key="13">
    <source>
        <dbReference type="PROSITE-ProRule" id="PRU00175"/>
    </source>
</evidence>
<keyword evidence="16" id="KW-1185">Reference proteome</keyword>
<dbReference type="FunFam" id="3.30.40.10:FF:000230">
    <property type="entry name" value="RBR-type E3 ubiquitin transferase"/>
    <property type="match status" value="1"/>
</dbReference>
<dbReference type="InterPro" id="IPR013083">
    <property type="entry name" value="Znf_RING/FYVE/PHD"/>
</dbReference>
<dbReference type="InterPro" id="IPR017907">
    <property type="entry name" value="Znf_RING_CS"/>
</dbReference>
<dbReference type="Gene3D" id="3.30.40.10">
    <property type="entry name" value="Zinc/RING finger domain, C3HC4 (zinc finger)"/>
    <property type="match status" value="1"/>
</dbReference>
<dbReference type="GO" id="GO:0008270">
    <property type="term" value="F:zinc ion binding"/>
    <property type="evidence" value="ECO:0007669"/>
    <property type="project" value="UniProtKB-KW"/>
</dbReference>
<dbReference type="Gene3D" id="2.20.25.20">
    <property type="match status" value="1"/>
</dbReference>
<dbReference type="UniPathway" id="UPA00143"/>
<evidence type="ECO:0000256" key="10">
    <source>
        <dbReference type="ARBA" id="ARBA00022771"/>
    </source>
</evidence>
<dbReference type="Gene3D" id="1.20.120.1750">
    <property type="match status" value="1"/>
</dbReference>
<keyword evidence="11" id="KW-0833">Ubl conjugation pathway</keyword>
<dbReference type="Pfam" id="PF00097">
    <property type="entry name" value="zf-C3HC4"/>
    <property type="match status" value="1"/>
</dbReference>
<name>A0A6J1DGR7_MOMCH</name>
<dbReference type="EC" id="2.3.2.31" evidence="6"/>
<evidence type="ECO:0000256" key="9">
    <source>
        <dbReference type="ARBA" id="ARBA00022737"/>
    </source>
</evidence>
<evidence type="ECO:0000256" key="2">
    <source>
        <dbReference type="ARBA" id="ARBA00001947"/>
    </source>
</evidence>
<organism evidence="16 17">
    <name type="scientific">Momordica charantia</name>
    <name type="common">Bitter gourd</name>
    <name type="synonym">Balsam pear</name>
    <dbReference type="NCBI Taxonomy" id="3673"/>
    <lineage>
        <taxon>Eukaryota</taxon>
        <taxon>Viridiplantae</taxon>
        <taxon>Streptophyta</taxon>
        <taxon>Embryophyta</taxon>
        <taxon>Tracheophyta</taxon>
        <taxon>Spermatophyta</taxon>
        <taxon>Magnoliopsida</taxon>
        <taxon>eudicotyledons</taxon>
        <taxon>Gunneridae</taxon>
        <taxon>Pentapetalae</taxon>
        <taxon>rosids</taxon>
        <taxon>fabids</taxon>
        <taxon>Cucurbitales</taxon>
        <taxon>Cucurbitaceae</taxon>
        <taxon>Momordiceae</taxon>
        <taxon>Momordica</taxon>
    </lineage>
</organism>
<protein>
    <recommendedName>
        <fullName evidence="6">RBR-type E3 ubiquitin transferase</fullName>
        <ecNumber evidence="6">2.3.2.31</ecNumber>
    </recommendedName>
</protein>
<dbReference type="OrthoDB" id="10009520at2759"/>
<dbReference type="InterPro" id="IPR001841">
    <property type="entry name" value="Znf_RING"/>
</dbReference>
<dbReference type="CDD" id="cd22582">
    <property type="entry name" value="BRcat_RBR_unk"/>
    <property type="match status" value="1"/>
</dbReference>
<evidence type="ECO:0000256" key="7">
    <source>
        <dbReference type="ARBA" id="ARBA00022679"/>
    </source>
</evidence>
<dbReference type="InterPro" id="IPR031127">
    <property type="entry name" value="E3_UB_ligase_RBR"/>
</dbReference>
<reference evidence="17" key="1">
    <citation type="submission" date="2025-08" db="UniProtKB">
        <authorList>
            <consortium name="RefSeq"/>
        </authorList>
    </citation>
    <scope>IDENTIFICATION</scope>
    <source>
        <strain evidence="17">OHB3-1</strain>
    </source>
</reference>
<evidence type="ECO:0000256" key="8">
    <source>
        <dbReference type="ARBA" id="ARBA00022723"/>
    </source>
</evidence>
<evidence type="ECO:0000256" key="6">
    <source>
        <dbReference type="ARBA" id="ARBA00012251"/>
    </source>
</evidence>
<evidence type="ECO:0000259" key="14">
    <source>
        <dbReference type="PROSITE" id="PS50089"/>
    </source>
</evidence>
<dbReference type="PANTHER" id="PTHR11685">
    <property type="entry name" value="RBR FAMILY RING FINGER AND IBR DOMAIN-CONTAINING"/>
    <property type="match status" value="1"/>
</dbReference>
<dbReference type="Proteomes" id="UP000504603">
    <property type="component" value="Unplaced"/>
</dbReference>
<evidence type="ECO:0000256" key="5">
    <source>
        <dbReference type="ARBA" id="ARBA00005884"/>
    </source>
</evidence>
<evidence type="ECO:0000313" key="16">
    <source>
        <dbReference type="Proteomes" id="UP000504603"/>
    </source>
</evidence>
<evidence type="ECO:0000256" key="4">
    <source>
        <dbReference type="ARBA" id="ARBA00004906"/>
    </source>
</evidence>
<evidence type="ECO:0000259" key="15">
    <source>
        <dbReference type="PROSITE" id="PS51873"/>
    </source>
</evidence>
<dbReference type="AlphaFoldDB" id="A0A6J1DGR7"/>
<evidence type="ECO:0000256" key="1">
    <source>
        <dbReference type="ARBA" id="ARBA00001798"/>
    </source>
</evidence>
<evidence type="ECO:0000256" key="3">
    <source>
        <dbReference type="ARBA" id="ARBA00003976"/>
    </source>
</evidence>
<evidence type="ECO:0000313" key="17">
    <source>
        <dbReference type="RefSeq" id="XP_022152679.1"/>
    </source>
</evidence>
<accession>A0A6J1DGR7</accession>
<evidence type="ECO:0000256" key="11">
    <source>
        <dbReference type="ARBA" id="ARBA00022786"/>
    </source>
</evidence>
<dbReference type="InterPro" id="IPR002867">
    <property type="entry name" value="IBR_dom"/>
</dbReference>
<dbReference type="PROSITE" id="PS00518">
    <property type="entry name" value="ZF_RING_1"/>
    <property type="match status" value="1"/>
</dbReference>
<dbReference type="PROSITE" id="PS51873">
    <property type="entry name" value="TRIAD"/>
    <property type="match status" value="1"/>
</dbReference>
<keyword evidence="9" id="KW-0677">Repeat</keyword>
<evidence type="ECO:0000256" key="12">
    <source>
        <dbReference type="ARBA" id="ARBA00022833"/>
    </source>
</evidence>
<comment type="function">
    <text evidence="3">Might act as an E3 ubiquitin-protein ligase, or as part of E3 complex, which accepts ubiquitin from specific E2 ubiquitin-conjugating enzymes and then transfers it to substrates.</text>
</comment>
<keyword evidence="8" id="KW-0479">Metal-binding</keyword>
<keyword evidence="7" id="KW-0808">Transferase</keyword>
<dbReference type="GeneID" id="111020341"/>
<dbReference type="InterPro" id="IPR044066">
    <property type="entry name" value="TRIAD_supradom"/>
</dbReference>
<feature type="domain" description="RING-type" evidence="14">
    <location>
        <begin position="87"/>
        <end position="134"/>
    </location>
</feature>
<proteinExistence type="inferred from homology"/>
<sequence>MAAEASFGLGLVDDIYFSALLDEETVFPISDEKLAESLQLQEAIASSVSASITTPIVKSENVSSSSRRVILKGESSSSSSGSETSLCIICTDTKSAAEMFTSSACSHSFCADCISKHIAAKLEDNIAVKCPEPKCESTLEPWMCDSFVPREVLERWGDALCEAIILGIPRMYCPFVDCSAAMIDDGGEAATVTAAECPSCRRMFCAQCKVGWHGEMECDEFQKLRKEGGELREDLMALQLANRQKWKRCPHCKIYVEKVAGCLHITCSFCIGAEISFAIAVEPSGVVAMHVHLQLMNVGTIHSHSL</sequence>
<comment type="pathway">
    <text evidence="4">Protein modification; protein ubiquitination.</text>
</comment>
<dbReference type="KEGG" id="mcha:111020341"/>
<dbReference type="Pfam" id="PF01485">
    <property type="entry name" value="IBR"/>
    <property type="match status" value="1"/>
</dbReference>
<dbReference type="GO" id="GO:0016567">
    <property type="term" value="P:protein ubiquitination"/>
    <property type="evidence" value="ECO:0007669"/>
    <property type="project" value="UniProtKB-UniPathway"/>
</dbReference>
<comment type="cofactor">
    <cofactor evidence="2">
        <name>Zn(2+)</name>
        <dbReference type="ChEBI" id="CHEBI:29105"/>
    </cofactor>
</comment>
<feature type="domain" description="RING-type" evidence="15">
    <location>
        <begin position="83"/>
        <end position="306"/>
    </location>
</feature>
<dbReference type="InterPro" id="IPR018957">
    <property type="entry name" value="Znf_C3HC4_RING-type"/>
</dbReference>
<dbReference type="RefSeq" id="XP_022152679.1">
    <property type="nucleotide sequence ID" value="XM_022296987.1"/>
</dbReference>
<comment type="similarity">
    <text evidence="5">Belongs to the RBR family. Ariadne subfamily.</text>
</comment>